<dbReference type="Pfam" id="PF13279">
    <property type="entry name" value="4HBT_2"/>
    <property type="match status" value="1"/>
</dbReference>
<dbReference type="STRING" id="31958.SD37_08790"/>
<evidence type="ECO:0000313" key="2">
    <source>
        <dbReference type="Proteomes" id="UP000093695"/>
    </source>
</evidence>
<dbReference type="eggNOG" id="COG0824">
    <property type="taxonomic scope" value="Bacteria"/>
</dbReference>
<evidence type="ECO:0000313" key="1">
    <source>
        <dbReference type="EMBL" id="ANN15742.1"/>
    </source>
</evidence>
<dbReference type="EMBL" id="CP016174">
    <property type="protein sequence ID" value="ANN15742.1"/>
    <property type="molecule type" value="Genomic_DNA"/>
</dbReference>
<organism evidence="1 2">
    <name type="scientific">Amycolatopsis orientalis</name>
    <name type="common">Nocardia orientalis</name>
    <dbReference type="NCBI Taxonomy" id="31958"/>
    <lineage>
        <taxon>Bacteria</taxon>
        <taxon>Bacillati</taxon>
        <taxon>Actinomycetota</taxon>
        <taxon>Actinomycetes</taxon>
        <taxon>Pseudonocardiales</taxon>
        <taxon>Pseudonocardiaceae</taxon>
        <taxon>Amycolatopsis</taxon>
    </lineage>
</organism>
<dbReference type="Gene3D" id="3.10.129.10">
    <property type="entry name" value="Hotdog Thioesterase"/>
    <property type="match status" value="1"/>
</dbReference>
<dbReference type="KEGG" id="aori:SD37_08790"/>
<gene>
    <name evidence="1" type="ORF">SD37_08790</name>
</gene>
<protein>
    <submittedName>
        <fullName evidence="1">Thioesterase</fullName>
    </submittedName>
</protein>
<sequence>MAEPFRVTIDIRTDDLDINGHVRGPAYLAYADHARWECVWAAGVDPLALKAGNLGPVNLETTIRFRRELRARARIDVLTRFDWEPGKVSRVVQDFLTPDGVVVAEVESLSGLLDLEHRRLIPDPGRHWRKYAVRPEILGLARSS</sequence>
<dbReference type="Proteomes" id="UP000093695">
    <property type="component" value="Chromosome"/>
</dbReference>
<dbReference type="InterPro" id="IPR029069">
    <property type="entry name" value="HotDog_dom_sf"/>
</dbReference>
<dbReference type="RefSeq" id="WP_044852629.1">
    <property type="nucleotide sequence ID" value="NZ_CP016174.1"/>
</dbReference>
<name>A0A193BU51_AMYOR</name>
<reference evidence="1 2" key="1">
    <citation type="journal article" date="2015" name="Genome Announc.">
        <title>Draft Genome Sequence of Norvancomycin-Producing Strain Amycolatopsis orientalis CPCC200066.</title>
        <authorList>
            <person name="Lei X."/>
            <person name="Yuan F."/>
            <person name="Shi Y."/>
            <person name="Li X."/>
            <person name="Wang L."/>
            <person name="Hong B."/>
        </authorList>
    </citation>
    <scope>NUCLEOTIDE SEQUENCE [LARGE SCALE GENOMIC DNA]</scope>
    <source>
        <strain evidence="1 2">B-37</strain>
    </source>
</reference>
<accession>A0A193BU51</accession>
<proteinExistence type="predicted"/>
<keyword evidence="2" id="KW-1185">Reference proteome</keyword>
<dbReference type="CDD" id="cd00586">
    <property type="entry name" value="4HBT"/>
    <property type="match status" value="1"/>
</dbReference>
<dbReference type="AlphaFoldDB" id="A0A193BU51"/>
<dbReference type="SUPFAM" id="SSF54637">
    <property type="entry name" value="Thioesterase/thiol ester dehydrase-isomerase"/>
    <property type="match status" value="1"/>
</dbReference>